<evidence type="ECO:0000313" key="3">
    <source>
        <dbReference type="EMBL" id="CAF4289189.1"/>
    </source>
</evidence>
<evidence type="ECO:0000313" key="2">
    <source>
        <dbReference type="EMBL" id="CAF4184892.1"/>
    </source>
</evidence>
<dbReference type="EMBL" id="CAJOBH010015032">
    <property type="protein sequence ID" value="CAF4184892.1"/>
    <property type="molecule type" value="Genomic_DNA"/>
</dbReference>
<dbReference type="Proteomes" id="UP000681967">
    <property type="component" value="Unassembled WGS sequence"/>
</dbReference>
<gene>
    <name evidence="2" type="ORF">BYL167_LOCUS22982</name>
    <name evidence="3" type="ORF">SMN809_LOCUS25587</name>
</gene>
<evidence type="ECO:0000256" key="1">
    <source>
        <dbReference type="SAM" id="MobiDB-lite"/>
    </source>
</evidence>
<comment type="caution">
    <text evidence="3">The sequence shown here is derived from an EMBL/GenBank/DDBJ whole genome shotgun (WGS) entry which is preliminary data.</text>
</comment>
<sequence>PPPPYSSYQGGYPYQQPPPPNPYQQGYGQPQDNYQAGPSPYLPHAQSPPHENYGPHGMMQQPWGEQANRGHFPPHFEGGEHGHHE</sequence>
<accession>A0A8S2TH86</accession>
<reference evidence="3" key="1">
    <citation type="submission" date="2021-02" db="EMBL/GenBank/DDBJ databases">
        <authorList>
            <person name="Nowell W R."/>
        </authorList>
    </citation>
    <scope>NUCLEOTIDE SEQUENCE</scope>
</reference>
<protein>
    <submittedName>
        <fullName evidence="3">Uncharacterized protein</fullName>
    </submittedName>
</protein>
<dbReference type="AlphaFoldDB" id="A0A8S2TH86"/>
<feature type="non-terminal residue" evidence="3">
    <location>
        <position position="85"/>
    </location>
</feature>
<organism evidence="3 4">
    <name type="scientific">Rotaria magnacalcarata</name>
    <dbReference type="NCBI Taxonomy" id="392030"/>
    <lineage>
        <taxon>Eukaryota</taxon>
        <taxon>Metazoa</taxon>
        <taxon>Spiralia</taxon>
        <taxon>Gnathifera</taxon>
        <taxon>Rotifera</taxon>
        <taxon>Eurotatoria</taxon>
        <taxon>Bdelloidea</taxon>
        <taxon>Philodinida</taxon>
        <taxon>Philodinidae</taxon>
        <taxon>Rotaria</taxon>
    </lineage>
</organism>
<dbReference type="EMBL" id="CAJOBI010034127">
    <property type="protein sequence ID" value="CAF4289189.1"/>
    <property type="molecule type" value="Genomic_DNA"/>
</dbReference>
<feature type="compositionally biased region" description="Low complexity" evidence="1">
    <location>
        <begin position="23"/>
        <end position="35"/>
    </location>
</feature>
<evidence type="ECO:0000313" key="4">
    <source>
        <dbReference type="Proteomes" id="UP000676336"/>
    </source>
</evidence>
<feature type="non-terminal residue" evidence="3">
    <location>
        <position position="1"/>
    </location>
</feature>
<feature type="compositionally biased region" description="Low complexity" evidence="1">
    <location>
        <begin position="1"/>
        <end position="14"/>
    </location>
</feature>
<name>A0A8S2TH86_9BILA</name>
<dbReference type="Proteomes" id="UP000676336">
    <property type="component" value="Unassembled WGS sequence"/>
</dbReference>
<feature type="region of interest" description="Disordered" evidence="1">
    <location>
        <begin position="1"/>
        <end position="85"/>
    </location>
</feature>
<proteinExistence type="predicted"/>